<dbReference type="RefSeq" id="WP_207279360.1">
    <property type="nucleotide sequence ID" value="NZ_JAFLEQ010000016.1"/>
</dbReference>
<reference evidence="4" key="1">
    <citation type="submission" date="2021-03" db="EMBL/GenBank/DDBJ databases">
        <authorList>
            <person name="Sun Q."/>
        </authorList>
    </citation>
    <scope>NUCLEOTIDE SEQUENCE</scope>
    <source>
        <strain evidence="4">CCM 8862</strain>
    </source>
</reference>
<evidence type="ECO:0000256" key="2">
    <source>
        <dbReference type="SAM" id="MobiDB-lite"/>
    </source>
</evidence>
<accession>A0A939E0V9</accession>
<keyword evidence="1" id="KW-0863">Zinc-finger</keyword>
<dbReference type="AlphaFoldDB" id="A0A939E0V9"/>
<evidence type="ECO:0000313" key="4">
    <source>
        <dbReference type="EMBL" id="MBN9644905.1"/>
    </source>
</evidence>
<feature type="domain" description="SWIM-type" evidence="3">
    <location>
        <begin position="174"/>
        <end position="208"/>
    </location>
</feature>
<keyword evidence="1" id="KW-0479">Metal-binding</keyword>
<sequence length="354" mass="39926">MTTEDNTPDLHPVETTGSAGVPGDREADDQQIATVSYLNAAAHEARMNRRKRTAMAKLFDDGHSPRRRRRNAAERTQTPEKAASILSYLECCASLLTDGGRFSRGMKYRDDRRVDGIFINGTTVEALVHGTQVDPFQVRLELPHRQPEELAARAHTIVAGDRIGSPSAEDSWTFLFRPDEMNQLQPVCSCPDLQTVCKHVVAVLAELGKRCNREADCLYNLRNLSMASVAELGGAVEFIDRRSQLQETEVYRPFNTDPPAPLPELPRQQRLKNPFDFEALADFNVDDIQKHLDLERRRDALTMIVQSGHHSMEQVNETIAELSLLWQCLPVRVDTGRTNEPFDPLRKQGLYPVK</sequence>
<protein>
    <recommendedName>
        <fullName evidence="3">SWIM-type domain-containing protein</fullName>
    </recommendedName>
</protein>
<name>A0A939E0V9_9CORY</name>
<dbReference type="PROSITE" id="PS50966">
    <property type="entry name" value="ZF_SWIM"/>
    <property type="match status" value="1"/>
</dbReference>
<keyword evidence="1" id="KW-0862">Zinc</keyword>
<proteinExistence type="predicted"/>
<dbReference type="InterPro" id="IPR007527">
    <property type="entry name" value="Znf_SWIM"/>
</dbReference>
<dbReference type="Proteomes" id="UP000664332">
    <property type="component" value="Unassembled WGS sequence"/>
</dbReference>
<gene>
    <name evidence="4" type="ORF">JZY06_09825</name>
</gene>
<keyword evidence="5" id="KW-1185">Reference proteome</keyword>
<dbReference type="EMBL" id="JAFLEQ010000016">
    <property type="protein sequence ID" value="MBN9644905.1"/>
    <property type="molecule type" value="Genomic_DNA"/>
</dbReference>
<evidence type="ECO:0000259" key="3">
    <source>
        <dbReference type="PROSITE" id="PS50966"/>
    </source>
</evidence>
<dbReference type="Pfam" id="PF04434">
    <property type="entry name" value="SWIM"/>
    <property type="match status" value="1"/>
</dbReference>
<comment type="caution">
    <text evidence="4">The sequence shown here is derived from an EMBL/GenBank/DDBJ whole genome shotgun (WGS) entry which is preliminary data.</text>
</comment>
<evidence type="ECO:0000256" key="1">
    <source>
        <dbReference type="PROSITE-ProRule" id="PRU00325"/>
    </source>
</evidence>
<feature type="region of interest" description="Disordered" evidence="2">
    <location>
        <begin position="56"/>
        <end position="80"/>
    </location>
</feature>
<evidence type="ECO:0000313" key="5">
    <source>
        <dbReference type="Proteomes" id="UP000664332"/>
    </source>
</evidence>
<organism evidence="4 5">
    <name type="scientific">Corynebacterium mendelii</name>
    <dbReference type="NCBI Taxonomy" id="2765362"/>
    <lineage>
        <taxon>Bacteria</taxon>
        <taxon>Bacillati</taxon>
        <taxon>Actinomycetota</taxon>
        <taxon>Actinomycetes</taxon>
        <taxon>Mycobacteriales</taxon>
        <taxon>Corynebacteriaceae</taxon>
        <taxon>Corynebacterium</taxon>
    </lineage>
</organism>
<feature type="region of interest" description="Disordered" evidence="2">
    <location>
        <begin position="1"/>
        <end position="30"/>
    </location>
</feature>
<dbReference type="GO" id="GO:0008270">
    <property type="term" value="F:zinc ion binding"/>
    <property type="evidence" value="ECO:0007669"/>
    <property type="project" value="UniProtKB-KW"/>
</dbReference>